<organism evidence="2 3">
    <name type="scientific">Verminephrobacter eiseniae (strain EF01-2)</name>
    <dbReference type="NCBI Taxonomy" id="391735"/>
    <lineage>
        <taxon>Bacteria</taxon>
        <taxon>Pseudomonadati</taxon>
        <taxon>Pseudomonadota</taxon>
        <taxon>Betaproteobacteria</taxon>
        <taxon>Burkholderiales</taxon>
        <taxon>Comamonadaceae</taxon>
        <taxon>Verminephrobacter</taxon>
    </lineage>
</organism>
<dbReference type="EMBL" id="CP000542">
    <property type="protein sequence ID" value="ABM56378.1"/>
    <property type="molecule type" value="Genomic_DNA"/>
</dbReference>
<reference evidence="3" key="1">
    <citation type="submission" date="2006-12" db="EMBL/GenBank/DDBJ databases">
        <title>Complete sequence of chromosome 1 of Verminephrobacter eiseniae EF01-2.</title>
        <authorList>
            <person name="Copeland A."/>
            <person name="Lucas S."/>
            <person name="Lapidus A."/>
            <person name="Barry K."/>
            <person name="Detter J.C."/>
            <person name="Glavina del Rio T."/>
            <person name="Dalin E."/>
            <person name="Tice H."/>
            <person name="Pitluck S."/>
            <person name="Chertkov O."/>
            <person name="Brettin T."/>
            <person name="Bruce D."/>
            <person name="Han C."/>
            <person name="Tapia R."/>
            <person name="Gilna P."/>
            <person name="Schmutz J."/>
            <person name="Larimer F."/>
            <person name="Land M."/>
            <person name="Hauser L."/>
            <person name="Kyrpides N."/>
            <person name="Kim E."/>
            <person name="Stahl D."/>
            <person name="Richardson P."/>
        </authorList>
    </citation>
    <scope>NUCLEOTIDE SEQUENCE [LARGE SCALE GENOMIC DNA]</scope>
    <source>
        <strain evidence="3">EF01-2</strain>
    </source>
</reference>
<gene>
    <name evidence="2" type="ordered locus">Veis_0595</name>
</gene>
<feature type="region of interest" description="Disordered" evidence="1">
    <location>
        <begin position="61"/>
        <end position="80"/>
    </location>
</feature>
<dbReference type="AlphaFoldDB" id="A1WFH1"/>
<sequence length="203" mass="22611">MSGPPGIVPVVAGGAPGLIETAGHCRACNPFPRCRWRHCACNERAARCLSLLCYTHRQRKRKHRMRQSRQSQLKDRRAVAPDTVSPADLRALSKKVTYVGHGNHKRFPANYGLTSTSPRPTKSLCDMTRTILLEEALALLKCGVLKGIISQPRADGFPKYIWSVSAAGEVFEAKSHPNDNGRYHGYPLENEDAMRAHILSIWK</sequence>
<proteinExistence type="predicted"/>
<evidence type="ECO:0000256" key="1">
    <source>
        <dbReference type="SAM" id="MobiDB-lite"/>
    </source>
</evidence>
<keyword evidence="3" id="KW-1185">Reference proteome</keyword>
<dbReference type="Proteomes" id="UP000000374">
    <property type="component" value="Chromosome"/>
</dbReference>
<name>A1WFH1_VEREI</name>
<dbReference type="eggNOG" id="ENOG5032VHN">
    <property type="taxonomic scope" value="Bacteria"/>
</dbReference>
<evidence type="ECO:0000313" key="2">
    <source>
        <dbReference type="EMBL" id="ABM56378.1"/>
    </source>
</evidence>
<accession>A1WFH1</accession>
<protein>
    <submittedName>
        <fullName evidence="2">Uncharacterized protein</fullName>
    </submittedName>
</protein>
<dbReference type="STRING" id="391735.Veis_0595"/>
<dbReference type="KEGG" id="vei:Veis_0595"/>
<dbReference type="HOGENOM" id="CLU_1348460_0_0_4"/>
<evidence type="ECO:0000313" key="3">
    <source>
        <dbReference type="Proteomes" id="UP000000374"/>
    </source>
</evidence>